<dbReference type="PANTHER" id="PTHR43792:SF1">
    <property type="entry name" value="N-ACETYLTRANSFERASE DOMAIN-CONTAINING PROTEIN"/>
    <property type="match status" value="1"/>
</dbReference>
<evidence type="ECO:0000313" key="3">
    <source>
        <dbReference type="Proteomes" id="UP000054321"/>
    </source>
</evidence>
<organism evidence="2 3">
    <name type="scientific">Oidiodendron maius (strain Zn)</name>
    <dbReference type="NCBI Taxonomy" id="913774"/>
    <lineage>
        <taxon>Eukaryota</taxon>
        <taxon>Fungi</taxon>
        <taxon>Dikarya</taxon>
        <taxon>Ascomycota</taxon>
        <taxon>Pezizomycotina</taxon>
        <taxon>Leotiomycetes</taxon>
        <taxon>Leotiomycetes incertae sedis</taxon>
        <taxon>Myxotrichaceae</taxon>
        <taxon>Oidiodendron</taxon>
    </lineage>
</organism>
<name>A0A0C3GJ01_OIDMZ</name>
<feature type="domain" description="N-acetyltransferase" evidence="1">
    <location>
        <begin position="9"/>
        <end position="165"/>
    </location>
</feature>
<protein>
    <recommendedName>
        <fullName evidence="1">N-acetyltransferase domain-containing protein</fullName>
    </recommendedName>
</protein>
<accession>A0A0C3GJ01</accession>
<dbReference type="HOGENOM" id="CLU_013985_24_1_1"/>
<evidence type="ECO:0000259" key="1">
    <source>
        <dbReference type="PROSITE" id="PS51186"/>
    </source>
</evidence>
<dbReference type="OrthoDB" id="4072826at2759"/>
<keyword evidence="3" id="KW-1185">Reference proteome</keyword>
<dbReference type="InterPro" id="IPR051531">
    <property type="entry name" value="N-acetyltransferase"/>
</dbReference>
<dbReference type="Proteomes" id="UP000054321">
    <property type="component" value="Unassembled WGS sequence"/>
</dbReference>
<reference evidence="2 3" key="1">
    <citation type="submission" date="2014-04" db="EMBL/GenBank/DDBJ databases">
        <authorList>
            <consortium name="DOE Joint Genome Institute"/>
            <person name="Kuo A."/>
            <person name="Martino E."/>
            <person name="Perotto S."/>
            <person name="Kohler A."/>
            <person name="Nagy L.G."/>
            <person name="Floudas D."/>
            <person name="Copeland A."/>
            <person name="Barry K.W."/>
            <person name="Cichocki N."/>
            <person name="Veneault-Fourrey C."/>
            <person name="LaButti K."/>
            <person name="Lindquist E.A."/>
            <person name="Lipzen A."/>
            <person name="Lundell T."/>
            <person name="Morin E."/>
            <person name="Murat C."/>
            <person name="Sun H."/>
            <person name="Tunlid A."/>
            <person name="Henrissat B."/>
            <person name="Grigoriev I.V."/>
            <person name="Hibbett D.S."/>
            <person name="Martin F."/>
            <person name="Nordberg H.P."/>
            <person name="Cantor M.N."/>
            <person name="Hua S.X."/>
        </authorList>
    </citation>
    <scope>NUCLEOTIDE SEQUENCE [LARGE SCALE GENOMIC DNA]</scope>
    <source>
        <strain evidence="2 3">Zn</strain>
    </source>
</reference>
<proteinExistence type="predicted"/>
<dbReference type="GO" id="GO:0016747">
    <property type="term" value="F:acyltransferase activity, transferring groups other than amino-acyl groups"/>
    <property type="evidence" value="ECO:0007669"/>
    <property type="project" value="InterPro"/>
</dbReference>
<dbReference type="STRING" id="913774.A0A0C3GJ01"/>
<dbReference type="EMBL" id="KN832885">
    <property type="protein sequence ID" value="KIM96120.1"/>
    <property type="molecule type" value="Genomic_DNA"/>
</dbReference>
<dbReference type="Gene3D" id="3.40.630.30">
    <property type="match status" value="1"/>
</dbReference>
<dbReference type="PANTHER" id="PTHR43792">
    <property type="entry name" value="GNAT FAMILY, PUTATIVE (AFU_ORTHOLOGUE AFUA_3G00765)-RELATED-RELATED"/>
    <property type="match status" value="1"/>
</dbReference>
<dbReference type="PROSITE" id="PS51186">
    <property type="entry name" value="GNAT"/>
    <property type="match status" value="1"/>
</dbReference>
<dbReference type="InParanoid" id="A0A0C3GJ01"/>
<dbReference type="SUPFAM" id="SSF55729">
    <property type="entry name" value="Acyl-CoA N-acyltransferases (Nat)"/>
    <property type="match status" value="1"/>
</dbReference>
<dbReference type="InterPro" id="IPR000182">
    <property type="entry name" value="GNAT_dom"/>
</dbReference>
<dbReference type="Pfam" id="PF13302">
    <property type="entry name" value="Acetyltransf_3"/>
    <property type="match status" value="1"/>
</dbReference>
<sequence length="181" mass="20568">MDSPRLRLIQIAPEHAEDFHQIWSNPEATQWSPRGICKTLDESRQWMSGILPEKNPDGLNYAVFTRPEPSTNQESMMIGVIGVYRSSPKAELGYIYHPSAWGQGYATEALTAFLKLFWELKPGVETMEALTDYENHASIKVLTKCGFHETRRLKEHVVVLSKGAEKRDVLVFEIKNPAPLN</sequence>
<evidence type="ECO:0000313" key="2">
    <source>
        <dbReference type="EMBL" id="KIM96120.1"/>
    </source>
</evidence>
<dbReference type="AlphaFoldDB" id="A0A0C3GJ01"/>
<reference evidence="3" key="2">
    <citation type="submission" date="2015-01" db="EMBL/GenBank/DDBJ databases">
        <title>Evolutionary Origins and Diversification of the Mycorrhizal Mutualists.</title>
        <authorList>
            <consortium name="DOE Joint Genome Institute"/>
            <consortium name="Mycorrhizal Genomics Consortium"/>
            <person name="Kohler A."/>
            <person name="Kuo A."/>
            <person name="Nagy L.G."/>
            <person name="Floudas D."/>
            <person name="Copeland A."/>
            <person name="Barry K.W."/>
            <person name="Cichocki N."/>
            <person name="Veneault-Fourrey C."/>
            <person name="LaButti K."/>
            <person name="Lindquist E.A."/>
            <person name="Lipzen A."/>
            <person name="Lundell T."/>
            <person name="Morin E."/>
            <person name="Murat C."/>
            <person name="Riley R."/>
            <person name="Ohm R."/>
            <person name="Sun H."/>
            <person name="Tunlid A."/>
            <person name="Henrissat B."/>
            <person name="Grigoriev I.V."/>
            <person name="Hibbett D.S."/>
            <person name="Martin F."/>
        </authorList>
    </citation>
    <scope>NUCLEOTIDE SEQUENCE [LARGE SCALE GENOMIC DNA]</scope>
    <source>
        <strain evidence="3">Zn</strain>
    </source>
</reference>
<dbReference type="InterPro" id="IPR016181">
    <property type="entry name" value="Acyl_CoA_acyltransferase"/>
</dbReference>
<dbReference type="CDD" id="cd04301">
    <property type="entry name" value="NAT_SF"/>
    <property type="match status" value="1"/>
</dbReference>
<gene>
    <name evidence="2" type="ORF">OIDMADRAFT_20973</name>
</gene>